<protein>
    <submittedName>
        <fullName evidence="2">Uncharacterized protein</fullName>
    </submittedName>
</protein>
<reference evidence="2 3" key="1">
    <citation type="journal article" date="2024" name="G3 (Bethesda)">
        <title>Genome assembly of Hibiscus sabdariffa L. provides insights into metabolisms of medicinal natural products.</title>
        <authorList>
            <person name="Kim T."/>
        </authorList>
    </citation>
    <scope>NUCLEOTIDE SEQUENCE [LARGE SCALE GENOMIC DNA]</scope>
    <source>
        <strain evidence="2">TK-2024</strain>
        <tissue evidence="2">Old leaves</tissue>
    </source>
</reference>
<evidence type="ECO:0000256" key="1">
    <source>
        <dbReference type="SAM" id="MobiDB-lite"/>
    </source>
</evidence>
<gene>
    <name evidence="2" type="ORF">V6N12_020090</name>
</gene>
<feature type="region of interest" description="Disordered" evidence="1">
    <location>
        <begin position="72"/>
        <end position="106"/>
    </location>
</feature>
<feature type="compositionally biased region" description="Polar residues" evidence="1">
    <location>
        <begin position="14"/>
        <end position="28"/>
    </location>
</feature>
<dbReference type="Proteomes" id="UP001472677">
    <property type="component" value="Unassembled WGS sequence"/>
</dbReference>
<organism evidence="2 3">
    <name type="scientific">Hibiscus sabdariffa</name>
    <name type="common">roselle</name>
    <dbReference type="NCBI Taxonomy" id="183260"/>
    <lineage>
        <taxon>Eukaryota</taxon>
        <taxon>Viridiplantae</taxon>
        <taxon>Streptophyta</taxon>
        <taxon>Embryophyta</taxon>
        <taxon>Tracheophyta</taxon>
        <taxon>Spermatophyta</taxon>
        <taxon>Magnoliopsida</taxon>
        <taxon>eudicotyledons</taxon>
        <taxon>Gunneridae</taxon>
        <taxon>Pentapetalae</taxon>
        <taxon>rosids</taxon>
        <taxon>malvids</taxon>
        <taxon>Malvales</taxon>
        <taxon>Malvaceae</taxon>
        <taxon>Malvoideae</taxon>
        <taxon>Hibiscus</taxon>
    </lineage>
</organism>
<feature type="region of interest" description="Disordered" evidence="1">
    <location>
        <begin position="1"/>
        <end position="29"/>
    </location>
</feature>
<comment type="caution">
    <text evidence="2">The sequence shown here is derived from an EMBL/GenBank/DDBJ whole genome shotgun (WGS) entry which is preliminary data.</text>
</comment>
<evidence type="ECO:0000313" key="2">
    <source>
        <dbReference type="EMBL" id="KAK8494619.1"/>
    </source>
</evidence>
<accession>A0ABR2ALT6</accession>
<name>A0ABR2ALT6_9ROSI</name>
<dbReference type="EMBL" id="JBBPBM010000513">
    <property type="protein sequence ID" value="KAK8494619.1"/>
    <property type="molecule type" value="Genomic_DNA"/>
</dbReference>
<sequence>MPDAHISNLVPVSALSQPGDSGVPTTSDADVVEQPAANSSMHGDIVEIPSLHVLEHTDSTVALVDNKDEALDDNTDELPAACNDSPKTVAGPSQAENNNAPPTLNQ</sequence>
<proteinExistence type="predicted"/>
<feature type="compositionally biased region" description="Polar residues" evidence="1">
    <location>
        <begin position="94"/>
        <end position="106"/>
    </location>
</feature>
<keyword evidence="3" id="KW-1185">Reference proteome</keyword>
<evidence type="ECO:0000313" key="3">
    <source>
        <dbReference type="Proteomes" id="UP001472677"/>
    </source>
</evidence>